<protein>
    <submittedName>
        <fullName evidence="5">Uncharacterized protein</fullName>
    </submittedName>
</protein>
<keyword evidence="4" id="KW-0472">Membrane</keyword>
<dbReference type="Pfam" id="PF13306">
    <property type="entry name" value="LRR_5"/>
    <property type="match status" value="1"/>
</dbReference>
<dbReference type="PANTHER" id="PTHR24369">
    <property type="entry name" value="ANTIGEN BSP, PUTATIVE-RELATED"/>
    <property type="match status" value="1"/>
</dbReference>
<dbReference type="InterPro" id="IPR032675">
    <property type="entry name" value="LRR_dom_sf"/>
</dbReference>
<evidence type="ECO:0000313" key="6">
    <source>
        <dbReference type="Proteomes" id="UP001353858"/>
    </source>
</evidence>
<dbReference type="SUPFAM" id="SSF52058">
    <property type="entry name" value="L domain-like"/>
    <property type="match status" value="2"/>
</dbReference>
<feature type="transmembrane region" description="Helical" evidence="4">
    <location>
        <begin position="417"/>
        <end position="440"/>
    </location>
</feature>
<comment type="caution">
    <text evidence="5">The sequence shown here is derived from an EMBL/GenBank/DDBJ whole genome shotgun (WGS) entry which is preliminary data.</text>
</comment>
<organism evidence="5 6">
    <name type="scientific">Aquatica leii</name>
    <dbReference type="NCBI Taxonomy" id="1421715"/>
    <lineage>
        <taxon>Eukaryota</taxon>
        <taxon>Metazoa</taxon>
        <taxon>Ecdysozoa</taxon>
        <taxon>Arthropoda</taxon>
        <taxon>Hexapoda</taxon>
        <taxon>Insecta</taxon>
        <taxon>Pterygota</taxon>
        <taxon>Neoptera</taxon>
        <taxon>Endopterygota</taxon>
        <taxon>Coleoptera</taxon>
        <taxon>Polyphaga</taxon>
        <taxon>Elateriformia</taxon>
        <taxon>Elateroidea</taxon>
        <taxon>Lampyridae</taxon>
        <taxon>Luciolinae</taxon>
        <taxon>Aquatica</taxon>
    </lineage>
</organism>
<reference evidence="6" key="1">
    <citation type="submission" date="2023-01" db="EMBL/GenBank/DDBJ databases">
        <title>Key to firefly adult light organ development and bioluminescence: homeobox transcription factors regulate luciferase expression and transportation to peroxisome.</title>
        <authorList>
            <person name="Fu X."/>
        </authorList>
    </citation>
    <scope>NUCLEOTIDE SEQUENCE [LARGE SCALE GENOMIC DNA]</scope>
</reference>
<dbReference type="AlphaFoldDB" id="A0AAN7SP88"/>
<keyword evidence="1" id="KW-0433">Leucine-rich repeat</keyword>
<dbReference type="EMBL" id="JARPUR010000005">
    <property type="protein sequence ID" value="KAK4875385.1"/>
    <property type="molecule type" value="Genomic_DNA"/>
</dbReference>
<keyword evidence="6" id="KW-1185">Reference proteome</keyword>
<name>A0AAN7SP88_9COLE</name>
<evidence type="ECO:0000256" key="2">
    <source>
        <dbReference type="ARBA" id="ARBA00022729"/>
    </source>
</evidence>
<dbReference type="InterPro" id="IPR050541">
    <property type="entry name" value="LRR_TM_domain-containing"/>
</dbReference>
<accession>A0AAN7SP88</accession>
<dbReference type="InterPro" id="IPR026906">
    <property type="entry name" value="LRR_5"/>
</dbReference>
<keyword evidence="4" id="KW-0812">Transmembrane</keyword>
<evidence type="ECO:0000313" key="5">
    <source>
        <dbReference type="EMBL" id="KAK4875385.1"/>
    </source>
</evidence>
<evidence type="ECO:0000256" key="4">
    <source>
        <dbReference type="SAM" id="Phobius"/>
    </source>
</evidence>
<dbReference type="Pfam" id="PF13855">
    <property type="entry name" value="LRR_8"/>
    <property type="match status" value="1"/>
</dbReference>
<evidence type="ECO:0000256" key="1">
    <source>
        <dbReference type="ARBA" id="ARBA00022614"/>
    </source>
</evidence>
<gene>
    <name evidence="5" type="ORF">RN001_011807</name>
</gene>
<dbReference type="GO" id="GO:0005886">
    <property type="term" value="C:plasma membrane"/>
    <property type="evidence" value="ECO:0007669"/>
    <property type="project" value="TreeGrafter"/>
</dbReference>
<proteinExistence type="predicted"/>
<evidence type="ECO:0000256" key="3">
    <source>
        <dbReference type="ARBA" id="ARBA00022737"/>
    </source>
</evidence>
<dbReference type="PANTHER" id="PTHR24369:SF210">
    <property type="entry name" value="CHAOPTIN-RELATED"/>
    <property type="match status" value="1"/>
</dbReference>
<dbReference type="Proteomes" id="UP001353858">
    <property type="component" value="Unassembled WGS sequence"/>
</dbReference>
<sequence>MECDITLYISNSEFENYTLRQNWLSTLKPSITVKKLTLNNCKLDEIEAGAFSNHPFTNMRGLYIMNSGLRIIKKDIFEGIDGLTTFGFISNVNSYELSVEEHVFDKVGRLLTTVEINRFTISEKTLINLFGPNGTHLPSLEIVELRYNNIEKIPENAFKNAFKLKSIYLDSNGIKEIDEKAFWKNTVTERLQLANNSIETLSPFTFKNLQSLKASHLYLNGNYWSCTCSLQWLKDMYLTNNIINKDIPLECSNGSSFEDFDFCSTTEVTTDSQTTTNIAPVYTTLECRVMNSSVPNVPSSGRIHVVELFIKNKFVTLKFQELEFEQLQVKIIVSNITSDALRNYFLVWFNSINMSDYGCITPINNNTLLSDLNWATTYSFSLVNENETEISPKASFGFTTSPEWSQRVWISHSKKTYVLSLTACFMVVIGCLTAIFTFFCSRSLRDQPVKLNNLDGAPKDSYGYVENASTEEYEKPTYWEPYVTTSAQGYLTPKHNKYDKDKPTLSQSISEWNMYSTSAIYDEYNCKGADIWSTAQYKKRANFKQNRIHRYEEFKPPLPPPNVKFNY</sequence>
<keyword evidence="4" id="KW-1133">Transmembrane helix</keyword>
<dbReference type="Gene3D" id="3.80.10.10">
    <property type="entry name" value="Ribonuclease Inhibitor"/>
    <property type="match status" value="1"/>
</dbReference>
<keyword evidence="2" id="KW-0732">Signal</keyword>
<dbReference type="PROSITE" id="PS51450">
    <property type="entry name" value="LRR"/>
    <property type="match status" value="1"/>
</dbReference>
<dbReference type="SMART" id="SM00369">
    <property type="entry name" value="LRR_TYP"/>
    <property type="match status" value="4"/>
</dbReference>
<dbReference type="InterPro" id="IPR003591">
    <property type="entry name" value="Leu-rich_rpt_typical-subtyp"/>
</dbReference>
<dbReference type="InterPro" id="IPR001611">
    <property type="entry name" value="Leu-rich_rpt"/>
</dbReference>
<keyword evidence="3" id="KW-0677">Repeat</keyword>